<sequence>MEIRDAAQARNHPDYCQVLTQWLYQLADDELTLGHRDSEWLGLCPDIEGDVAFSSIAQDEVGHAVFYFERLHELGEPHPDLLAFARKSSERRNARLVEQENGDWAYSILRHFLYDVFDAVRLEAMRESSYLPLRHGVAKIQREEVYHLLHMKTWLIRMGRAGGEARQHLDEAAGRMWFQLGDLFSFGEREEALLQFGIVRLSAAECKRQWQEQVKAVFQQAELPWPGEIPPVERDGRLGQHDPALEQLLATLTEVYRLDPAARW</sequence>
<protein>
    <submittedName>
        <fullName evidence="1">1,2-phenylacetyl-CoA epoxidase subunit PaaC</fullName>
        <ecNumber evidence="1">1.14.13.149</ecNumber>
    </submittedName>
</protein>
<dbReference type="EMBL" id="JBHTBW010000009">
    <property type="protein sequence ID" value="MFC7440366.1"/>
    <property type="molecule type" value="Genomic_DNA"/>
</dbReference>
<reference evidence="2" key="1">
    <citation type="journal article" date="2019" name="Int. J. Syst. Evol. Microbiol.">
        <title>The Global Catalogue of Microorganisms (GCM) 10K type strain sequencing project: providing services to taxonomists for standard genome sequencing and annotation.</title>
        <authorList>
            <consortium name="The Broad Institute Genomics Platform"/>
            <consortium name="The Broad Institute Genome Sequencing Center for Infectious Disease"/>
            <person name="Wu L."/>
            <person name="Ma J."/>
        </authorList>
    </citation>
    <scope>NUCLEOTIDE SEQUENCE [LARGE SCALE GENOMIC DNA]</scope>
    <source>
        <strain evidence="2">CGMCC 1.12942</strain>
    </source>
</reference>
<dbReference type="EC" id="1.14.13.149" evidence="1"/>
<gene>
    <name evidence="1" type="primary">paaC</name>
    <name evidence="1" type="ORF">ACFQNG_04245</name>
</gene>
<proteinExistence type="predicted"/>
<dbReference type="NCBIfam" id="TIGR02158">
    <property type="entry name" value="PA_CoA_Oxy3"/>
    <property type="match status" value="1"/>
</dbReference>
<keyword evidence="1" id="KW-0560">Oxidoreductase</keyword>
<dbReference type="RefSeq" id="WP_379863611.1">
    <property type="nucleotide sequence ID" value="NZ_JBHTBW010000009.1"/>
</dbReference>
<dbReference type="InterPro" id="IPR011882">
    <property type="entry name" value="PaaC"/>
</dbReference>
<evidence type="ECO:0000313" key="1">
    <source>
        <dbReference type="EMBL" id="MFC7440366.1"/>
    </source>
</evidence>
<dbReference type="Pfam" id="PF05138">
    <property type="entry name" value="PaaA_PaaC"/>
    <property type="match status" value="1"/>
</dbReference>
<dbReference type="PANTHER" id="PTHR30458">
    <property type="entry name" value="PHENYLACETIC ACID DEGRADATION PROTEIN PAA"/>
    <property type="match status" value="1"/>
</dbReference>
<accession>A0ABW2RHC8</accession>
<organism evidence="1 2">
    <name type="scientific">Laceyella putida</name>
    <dbReference type="NCBI Taxonomy" id="110101"/>
    <lineage>
        <taxon>Bacteria</taxon>
        <taxon>Bacillati</taxon>
        <taxon>Bacillota</taxon>
        <taxon>Bacilli</taxon>
        <taxon>Bacillales</taxon>
        <taxon>Thermoactinomycetaceae</taxon>
        <taxon>Laceyella</taxon>
    </lineage>
</organism>
<dbReference type="InterPro" id="IPR052703">
    <property type="entry name" value="Aromatic_CoA_ox/epox"/>
</dbReference>
<dbReference type="InterPro" id="IPR009078">
    <property type="entry name" value="Ferritin-like_SF"/>
</dbReference>
<dbReference type="InterPro" id="IPR007814">
    <property type="entry name" value="PaaA_PaaC"/>
</dbReference>
<dbReference type="Proteomes" id="UP001596500">
    <property type="component" value="Unassembled WGS sequence"/>
</dbReference>
<evidence type="ECO:0000313" key="2">
    <source>
        <dbReference type="Proteomes" id="UP001596500"/>
    </source>
</evidence>
<keyword evidence="2" id="KW-1185">Reference proteome</keyword>
<dbReference type="Gene3D" id="1.20.1260.10">
    <property type="match status" value="1"/>
</dbReference>
<dbReference type="GO" id="GO:0097266">
    <property type="term" value="F:phenylacetyl-CoA 1,2-epoxidase activity"/>
    <property type="evidence" value="ECO:0007669"/>
    <property type="project" value="UniProtKB-EC"/>
</dbReference>
<dbReference type="PANTHER" id="PTHR30458:SF0">
    <property type="entry name" value="1,2-PHENYLACETYL-COA EPOXIDASE, SUBUNIT C"/>
    <property type="match status" value="1"/>
</dbReference>
<comment type="caution">
    <text evidence="1">The sequence shown here is derived from an EMBL/GenBank/DDBJ whole genome shotgun (WGS) entry which is preliminary data.</text>
</comment>
<dbReference type="SUPFAM" id="SSF47240">
    <property type="entry name" value="Ferritin-like"/>
    <property type="match status" value="1"/>
</dbReference>
<name>A0ABW2RHC8_9BACL</name>
<dbReference type="InterPro" id="IPR012347">
    <property type="entry name" value="Ferritin-like"/>
</dbReference>